<evidence type="ECO:0000313" key="1">
    <source>
        <dbReference type="EMBL" id="AMK77458.1"/>
    </source>
</evidence>
<evidence type="ECO:0000313" key="2">
    <source>
        <dbReference type="Proteomes" id="UP000030512"/>
    </source>
</evidence>
<organism evidence="1 2">
    <name type="scientific">Methylomonas denitrificans</name>
    <dbReference type="NCBI Taxonomy" id="1538553"/>
    <lineage>
        <taxon>Bacteria</taxon>
        <taxon>Pseudomonadati</taxon>
        <taxon>Pseudomonadota</taxon>
        <taxon>Gammaproteobacteria</taxon>
        <taxon>Methylococcales</taxon>
        <taxon>Methylococcaceae</taxon>
        <taxon>Methylomonas</taxon>
    </lineage>
</organism>
<dbReference type="EMBL" id="CP014476">
    <property type="protein sequence ID" value="AMK77458.1"/>
    <property type="molecule type" value="Genomic_DNA"/>
</dbReference>
<dbReference type="KEGG" id="mdn:JT25_013370"/>
<dbReference type="AlphaFoldDB" id="A0A126T5V9"/>
<keyword evidence="2" id="KW-1185">Reference proteome</keyword>
<protein>
    <submittedName>
        <fullName evidence="1">Uncharacterized protein</fullName>
    </submittedName>
</protein>
<accession>A0A126T5V9</accession>
<gene>
    <name evidence="1" type="ORF">JT25_013370</name>
</gene>
<sequence>MDWRLTPICRTIDYEKINPQICFFQVEMMQTIDIFSLKDHAGEYQNWPLRTQLLINGSPSPCYVPGYRLLHQFQTPAHEYLLINDWDCPFEEATEIILLDSQLRVLTVRTFGVPYGSFLLDDVLVMDDANLKLTFFQDDHWQVTITPQNLACLHFSSRSWLPAFRTRIQLKRL</sequence>
<name>A0A126T5V9_9GAMM</name>
<dbReference type="Proteomes" id="UP000030512">
    <property type="component" value="Chromosome"/>
</dbReference>
<reference evidence="1 2" key="1">
    <citation type="journal article" date="2015" name="Environ. Microbiol.">
        <title>Methane oxidation coupled to nitrate reduction under hypoxia by the Gammaproteobacterium Methylomonas denitrificans, sp. nov. type strain FJG1.</title>
        <authorList>
            <person name="Kits K.D."/>
            <person name="Klotz M.G."/>
            <person name="Stein L.Y."/>
        </authorList>
    </citation>
    <scope>NUCLEOTIDE SEQUENCE [LARGE SCALE GENOMIC DNA]</scope>
    <source>
        <strain evidence="1 2">FJG1</strain>
    </source>
</reference>
<proteinExistence type="predicted"/>